<keyword evidence="1" id="KW-0472">Membrane</keyword>
<proteinExistence type="predicted"/>
<gene>
    <name evidence="2" type="ORF">VV02_02865</name>
</gene>
<dbReference type="Proteomes" id="UP000066480">
    <property type="component" value="Chromosome"/>
</dbReference>
<keyword evidence="1" id="KW-0812">Transmembrane</keyword>
<dbReference type="STRING" id="571913.VV02_02865"/>
<sequence length="508" mass="54487">MSTETAADRPEITYGNLRKPGLPGLFGLSALQAVATAAAAMVLMVLCVMGQLVAAGVWFALVAIALVPVLVPSRDEQNRYSKMGRWFSHASARRKGKTLLRQGVAGRTPEGTCRLPGLAAQSQLSEFTDAYGRAFGLISIPRTHHHTVVIEANAPGTTGVDRESIDSQVAHWAAWLADLRQSGDIVAAAVVVETAPDSGQRLRRFATRGLVQDAPEFSTAVLGEVLDTLPAGSAAISTRIAITFTGRPRVEGMGSKALSTREMADEIATRLPGLVHRLGTTGAGTTCRACTAQEIVDLTRVAFDPSAAADVEQARLEGTGTGLTWKEAGPIAAQTNYESYVHESAISRTWQMQAPPRGVFYAATLKDLLSPHRDIARKRVALLYRPEDPEASATAVERDINWSRWRASQKERMTERARADLEAAQKAAREEQAGASLVRFGMLVTATVLDEADMPMAEKAVVSNLAAPARLKLRVAKGSQDVAFMAALPLGVILPEHMRLPTSVREAL</sequence>
<dbReference type="EMBL" id="CP011112">
    <property type="protein sequence ID" value="AKU15045.1"/>
    <property type="molecule type" value="Genomic_DNA"/>
</dbReference>
<name>A0A0K1JEM4_9MICO</name>
<protein>
    <recommendedName>
        <fullName evidence="4">Integral membrane protein</fullName>
    </recommendedName>
</protein>
<dbReference type="NCBIfam" id="NF042935">
    <property type="entry name" value="SCO6880_fam"/>
    <property type="match status" value="1"/>
</dbReference>
<evidence type="ECO:0000313" key="2">
    <source>
        <dbReference type="EMBL" id="AKU15045.1"/>
    </source>
</evidence>
<reference evidence="2 3" key="1">
    <citation type="submission" date="2015-03" db="EMBL/GenBank/DDBJ databases">
        <title>Luteipulveratus halotolerans sp. nov., a novel actinobacterium (Dermacoccaceae) from Sarawak, Malaysia.</title>
        <authorList>
            <person name="Juboi H."/>
            <person name="Basik A."/>
            <person name="Shamsul S.S."/>
            <person name="Arnold P."/>
            <person name="Schmitt E.K."/>
            <person name="Sanglier J.-J."/>
            <person name="Yeo T."/>
        </authorList>
    </citation>
    <scope>NUCLEOTIDE SEQUENCE [LARGE SCALE GENOMIC DNA]</scope>
    <source>
        <strain evidence="2 3">MN07-A0370</strain>
    </source>
</reference>
<dbReference type="KEGG" id="lmoi:VV02_02865"/>
<dbReference type="PATRIC" id="fig|571913.6.peg.587"/>
<dbReference type="RefSeq" id="WP_052589657.1">
    <property type="nucleotide sequence ID" value="NZ_CP011112.1"/>
</dbReference>
<feature type="transmembrane region" description="Helical" evidence="1">
    <location>
        <begin position="25"/>
        <end position="46"/>
    </location>
</feature>
<keyword evidence="1" id="KW-1133">Transmembrane helix</keyword>
<organism evidence="2 3">
    <name type="scientific">Luteipulveratus mongoliensis</name>
    <dbReference type="NCBI Taxonomy" id="571913"/>
    <lineage>
        <taxon>Bacteria</taxon>
        <taxon>Bacillati</taxon>
        <taxon>Actinomycetota</taxon>
        <taxon>Actinomycetes</taxon>
        <taxon>Micrococcales</taxon>
        <taxon>Dermacoccaceae</taxon>
        <taxon>Luteipulveratus</taxon>
    </lineage>
</organism>
<dbReference type="InterPro" id="IPR049978">
    <property type="entry name" value="SCO6880-like"/>
</dbReference>
<evidence type="ECO:0000313" key="3">
    <source>
        <dbReference type="Proteomes" id="UP000066480"/>
    </source>
</evidence>
<accession>A0A0K1JEM4</accession>
<evidence type="ECO:0000256" key="1">
    <source>
        <dbReference type="SAM" id="Phobius"/>
    </source>
</evidence>
<dbReference type="AlphaFoldDB" id="A0A0K1JEM4"/>
<evidence type="ECO:0008006" key="4">
    <source>
        <dbReference type="Google" id="ProtNLM"/>
    </source>
</evidence>
<feature type="transmembrane region" description="Helical" evidence="1">
    <location>
        <begin position="52"/>
        <end position="71"/>
    </location>
</feature>
<dbReference type="OrthoDB" id="4505949at2"/>
<keyword evidence="3" id="KW-1185">Reference proteome</keyword>